<evidence type="ECO:0000256" key="1">
    <source>
        <dbReference type="ARBA" id="ARBA00022714"/>
    </source>
</evidence>
<dbReference type="Gene3D" id="3.40.5.90">
    <property type="entry name" value="CDGSH iron-sulfur domain, mitoNEET-type"/>
    <property type="match status" value="1"/>
</dbReference>
<dbReference type="GO" id="GO:0005737">
    <property type="term" value="C:cytoplasm"/>
    <property type="evidence" value="ECO:0007669"/>
    <property type="project" value="UniProtKB-ARBA"/>
</dbReference>
<dbReference type="RefSeq" id="WP_196989562.1">
    <property type="nucleotide sequence ID" value="NZ_JADWYR010000001.1"/>
</dbReference>
<proteinExistence type="predicted"/>
<evidence type="ECO:0000256" key="2">
    <source>
        <dbReference type="ARBA" id="ARBA00022723"/>
    </source>
</evidence>
<accession>A0A931E5H7</accession>
<sequence>MPVKTHKYTNNDVTVIWQPEMCMHSTICFKGLIEVFDPKKRPWVNMEGATTERIIEQVRKCPSGALSYVMNNEQAPEENNSAVLSEAANVINIQVLPNGPLLIQTDCVITYADGRQETKKGNTALCRCGASANKPFCDGSHRKTGFVG</sequence>
<dbReference type="Pfam" id="PF09360">
    <property type="entry name" value="zf-CDGSH"/>
    <property type="match status" value="1"/>
</dbReference>
<reference evidence="6" key="1">
    <citation type="submission" date="2020-11" db="EMBL/GenBank/DDBJ databases">
        <title>Bacterial whole genome sequence for Panacibacter sp. DH6.</title>
        <authorList>
            <person name="Le V."/>
            <person name="Ko S."/>
            <person name="Ahn C.-Y."/>
            <person name="Oh H.-M."/>
        </authorList>
    </citation>
    <scope>NUCLEOTIDE SEQUENCE</scope>
    <source>
        <strain evidence="6">DH6</strain>
    </source>
</reference>
<organism evidence="6 7">
    <name type="scientific">Panacibacter microcysteis</name>
    <dbReference type="NCBI Taxonomy" id="2793269"/>
    <lineage>
        <taxon>Bacteria</taxon>
        <taxon>Pseudomonadati</taxon>
        <taxon>Bacteroidota</taxon>
        <taxon>Chitinophagia</taxon>
        <taxon>Chitinophagales</taxon>
        <taxon>Chitinophagaceae</taxon>
        <taxon>Panacibacter</taxon>
    </lineage>
</organism>
<comment type="caution">
    <text evidence="6">The sequence shown here is derived from an EMBL/GenBank/DDBJ whole genome shotgun (WGS) entry which is preliminary data.</text>
</comment>
<protein>
    <submittedName>
        <fullName evidence="6">(4Fe-4S)-binding protein</fullName>
    </submittedName>
</protein>
<dbReference type="GO" id="GO:0046872">
    <property type="term" value="F:metal ion binding"/>
    <property type="evidence" value="ECO:0007669"/>
    <property type="project" value="UniProtKB-KW"/>
</dbReference>
<feature type="domain" description="Iron-binding zinc finger CDGSH type" evidence="5">
    <location>
        <begin position="110"/>
        <end position="147"/>
    </location>
</feature>
<dbReference type="Proteomes" id="UP000628448">
    <property type="component" value="Unassembled WGS sequence"/>
</dbReference>
<dbReference type="AlphaFoldDB" id="A0A931E5H7"/>
<gene>
    <name evidence="6" type="ORF">I5907_04670</name>
</gene>
<keyword evidence="7" id="KW-1185">Reference proteome</keyword>
<keyword evidence="4" id="KW-0411">Iron-sulfur</keyword>
<dbReference type="InterPro" id="IPR010693">
    <property type="entry name" value="Divergent_4Fe-4S_mono-cluster"/>
</dbReference>
<dbReference type="Pfam" id="PF06902">
    <property type="entry name" value="Fer4_19"/>
    <property type="match status" value="1"/>
</dbReference>
<keyword evidence="2" id="KW-0479">Metal-binding</keyword>
<keyword evidence="1" id="KW-0001">2Fe-2S</keyword>
<dbReference type="GO" id="GO:0051537">
    <property type="term" value="F:2 iron, 2 sulfur cluster binding"/>
    <property type="evidence" value="ECO:0007669"/>
    <property type="project" value="UniProtKB-KW"/>
</dbReference>
<evidence type="ECO:0000256" key="4">
    <source>
        <dbReference type="ARBA" id="ARBA00023014"/>
    </source>
</evidence>
<dbReference type="InterPro" id="IPR018967">
    <property type="entry name" value="FeS-contain_CDGSH-typ"/>
</dbReference>
<keyword evidence="3" id="KW-0408">Iron</keyword>
<evidence type="ECO:0000256" key="3">
    <source>
        <dbReference type="ARBA" id="ARBA00023004"/>
    </source>
</evidence>
<evidence type="ECO:0000313" key="7">
    <source>
        <dbReference type="Proteomes" id="UP000628448"/>
    </source>
</evidence>
<dbReference type="SMART" id="SM00704">
    <property type="entry name" value="ZnF_CDGSH"/>
    <property type="match status" value="1"/>
</dbReference>
<evidence type="ECO:0000313" key="6">
    <source>
        <dbReference type="EMBL" id="MBG9375514.1"/>
    </source>
</evidence>
<evidence type="ECO:0000259" key="5">
    <source>
        <dbReference type="SMART" id="SM00704"/>
    </source>
</evidence>
<dbReference type="EMBL" id="JADWYR010000001">
    <property type="protein sequence ID" value="MBG9375514.1"/>
    <property type="molecule type" value="Genomic_DNA"/>
</dbReference>
<name>A0A931E5H7_9BACT</name>
<dbReference type="InterPro" id="IPR042216">
    <property type="entry name" value="MitoNEET_CISD"/>
</dbReference>